<feature type="compositionally biased region" description="Low complexity" evidence="3">
    <location>
        <begin position="1184"/>
        <end position="1202"/>
    </location>
</feature>
<gene>
    <name evidence="4" type="ORF">SEV965_LOCUS15022</name>
</gene>
<evidence type="ECO:0000256" key="3">
    <source>
        <dbReference type="SAM" id="MobiDB-lite"/>
    </source>
</evidence>
<accession>A0A814MVJ6</accession>
<evidence type="ECO:0000256" key="1">
    <source>
        <dbReference type="PROSITE-ProRule" id="PRU00221"/>
    </source>
</evidence>
<feature type="coiled-coil region" evidence="2">
    <location>
        <begin position="960"/>
        <end position="1085"/>
    </location>
</feature>
<sequence>MTTLNLASPVHLQIQTIFGVRSQLDSCLFFCDEHTVIYPAGNQFILANVETKGQRIFRCIELEHIDCIIVHSNAAIIAIVASGMNPDKENTTISFYDLHTTIGKRKRMFELRDTSMTITSMAFSHDAKHLAILDCGNREYTLSLWLWQKSRLAASIKLGQTEGVTVLSQVLFHPSDNNLLSIIGRRFCRFIRHLDGNLRIQSSSAKLDQYDFISHAWYDSNRFIAGTSNGHVCVLFNGDVQTEIDVVEFRERSIPPIQRAVSINSSLGKSISRSGFYPNQQENLDTLRSTGEEVTSISVVNKGFFCLVGGKRLCLFSKIADSWDFAKAREYVIPSNEIGTARSSTISYLSSSQILHDKQQQQQQPLNNTHSMWKVVVSPKEEHVLVLTNKQQIYSVSDMAKDQSAESKEPFLLELIFNSYHQLSIRGLDIAIQKPLFISSGDDHTVRLWNYETNTIEQMKIYNEPVYAITMHPSGHQIVVAFASKVSLMNVLIDGFATVKEYPIHAAHQVKFSNGGHLFAVIDANIIQIMSPVYLKVIHRLNHGQTVKKILWTKNDLALYSQSSNYFVIWDLENQKKIFELKPTYRLDGGFIADREDKIVYLASDDGFIRAFHNGQLNHEAQLPQDDKPSCLEIYPSNGALLCGTHRGSIYVLKTPLAKILTGIFHYLAHSARITQIVVAFHEALIISCCEDGILMLWETHIKSSTKSEDWTSVVLHNKARFIHLSQTIEALQIEEHELKRNQEYRLHQMETTYLADLQRRTDMSVNERRHHENLIEHQIIEKENEQKDFEIKYADLQEKYENEKQRIEEEDRENLGRELQKEGDLIRLAQKIMEDNESRLKSTIEASENEIRDIAEYFTGKIRETENELTALRKKTRQALESNEIEKKNLETDVDDEQLKIKLEFEMERRHLIETNAKLQKQFKETHEYQAHILNVKQAEQEATAQTVKKRIQDNVLRVQGMSEEISSLKNEINERKQTITEKVDRINDLELKNQELEKFQYVLKYKIDELTRLIKPREQEIERMRNQLLEMASEREKKENELSRNRFHNVEQKRTLHAVDTQVEHERQKRKEYDNAMRRIKNDILVHFADINDPKRVKNAVAYLYEKHVQNDNVKNIYITADVSGGLSEEILAQDRQRLFLERTTSDLKRKLNSDLHTTKANRMRIMNLLVQPCSFTIDTQSISTKSKSSNTSPSSITSNQHKRNYFQQRSNPILNNPLLNHRKDQPKKFSINFSYTTRICLSSKTNSNDNQLSIDRANIAPQLTNQIENISDRLNDENSDQQEIEYFNKTKYDYITRWLHDIRQATYYAETFSKTKRSKNRFVQT</sequence>
<keyword evidence="2" id="KW-0175">Coiled coil</keyword>
<dbReference type="PANTHER" id="PTHR32215:SF0">
    <property type="entry name" value="CILIA- AND FLAGELLA-ASSOCIATED PROTEIN 57"/>
    <property type="match status" value="1"/>
</dbReference>
<feature type="repeat" description="WD" evidence="1">
    <location>
        <begin position="667"/>
        <end position="708"/>
    </location>
</feature>
<dbReference type="InterPro" id="IPR052993">
    <property type="entry name" value="CFA-57"/>
</dbReference>
<dbReference type="PANTHER" id="PTHR32215">
    <property type="entry name" value="CILIA- AND FLAGELLA-ASSOCIATED PROTEIN 57"/>
    <property type="match status" value="1"/>
</dbReference>
<dbReference type="InterPro" id="IPR036322">
    <property type="entry name" value="WD40_repeat_dom_sf"/>
</dbReference>
<dbReference type="SMART" id="SM00320">
    <property type="entry name" value="WD40"/>
    <property type="match status" value="6"/>
</dbReference>
<dbReference type="InterPro" id="IPR011047">
    <property type="entry name" value="Quinoprotein_ADH-like_sf"/>
</dbReference>
<dbReference type="Gene3D" id="2.130.10.10">
    <property type="entry name" value="YVTN repeat-like/Quinoprotein amine dehydrogenase"/>
    <property type="match status" value="3"/>
</dbReference>
<evidence type="ECO:0000313" key="5">
    <source>
        <dbReference type="Proteomes" id="UP000663889"/>
    </source>
</evidence>
<evidence type="ECO:0000313" key="4">
    <source>
        <dbReference type="EMBL" id="CAF1084345.1"/>
    </source>
</evidence>
<dbReference type="Proteomes" id="UP000663889">
    <property type="component" value="Unassembled WGS sequence"/>
</dbReference>
<evidence type="ECO:0008006" key="6">
    <source>
        <dbReference type="Google" id="ProtNLM"/>
    </source>
</evidence>
<feature type="repeat" description="WD" evidence="1">
    <location>
        <begin position="418"/>
        <end position="459"/>
    </location>
</feature>
<keyword evidence="1" id="KW-0853">WD repeat</keyword>
<dbReference type="Pfam" id="PF00400">
    <property type="entry name" value="WD40"/>
    <property type="match status" value="2"/>
</dbReference>
<proteinExistence type="predicted"/>
<feature type="coiled-coil region" evidence="2">
    <location>
        <begin position="780"/>
        <end position="814"/>
    </location>
</feature>
<organism evidence="4 5">
    <name type="scientific">Rotaria sordida</name>
    <dbReference type="NCBI Taxonomy" id="392033"/>
    <lineage>
        <taxon>Eukaryota</taxon>
        <taxon>Metazoa</taxon>
        <taxon>Spiralia</taxon>
        <taxon>Gnathifera</taxon>
        <taxon>Rotifera</taxon>
        <taxon>Eurotatoria</taxon>
        <taxon>Bdelloidea</taxon>
        <taxon>Philodinida</taxon>
        <taxon>Philodinidae</taxon>
        <taxon>Rotaria</taxon>
    </lineage>
</organism>
<evidence type="ECO:0000256" key="2">
    <source>
        <dbReference type="SAM" id="Coils"/>
    </source>
</evidence>
<dbReference type="PROSITE" id="PS50082">
    <property type="entry name" value="WD_REPEATS_2"/>
    <property type="match status" value="2"/>
</dbReference>
<dbReference type="InterPro" id="IPR015943">
    <property type="entry name" value="WD40/YVTN_repeat-like_dom_sf"/>
</dbReference>
<dbReference type="InterPro" id="IPR001680">
    <property type="entry name" value="WD40_rpt"/>
</dbReference>
<dbReference type="SUPFAM" id="SSF50978">
    <property type="entry name" value="WD40 repeat-like"/>
    <property type="match status" value="1"/>
</dbReference>
<dbReference type="SUPFAM" id="SSF50998">
    <property type="entry name" value="Quinoprotein alcohol dehydrogenase-like"/>
    <property type="match status" value="1"/>
</dbReference>
<comment type="caution">
    <text evidence="4">The sequence shown here is derived from an EMBL/GenBank/DDBJ whole genome shotgun (WGS) entry which is preliminary data.</text>
</comment>
<protein>
    <recommendedName>
        <fullName evidence="6">WD repeat-containing protein 65</fullName>
    </recommendedName>
</protein>
<dbReference type="EMBL" id="CAJNOU010000771">
    <property type="protein sequence ID" value="CAF1084345.1"/>
    <property type="molecule type" value="Genomic_DNA"/>
</dbReference>
<name>A0A814MVJ6_9BILA</name>
<reference evidence="4" key="1">
    <citation type="submission" date="2021-02" db="EMBL/GenBank/DDBJ databases">
        <authorList>
            <person name="Nowell W R."/>
        </authorList>
    </citation>
    <scope>NUCLEOTIDE SEQUENCE</scope>
</reference>
<feature type="coiled-coil region" evidence="2">
    <location>
        <begin position="863"/>
        <end position="901"/>
    </location>
</feature>
<feature type="region of interest" description="Disordered" evidence="3">
    <location>
        <begin position="1184"/>
        <end position="1205"/>
    </location>
</feature>